<protein>
    <submittedName>
        <fullName evidence="10">Spore gernimation protein</fullName>
    </submittedName>
</protein>
<dbReference type="PROSITE" id="PS51257">
    <property type="entry name" value="PROKAR_LIPOPROTEIN"/>
    <property type="match status" value="1"/>
</dbReference>
<dbReference type="AlphaFoldDB" id="A0A7X3CU89"/>
<name>A0A7X3CU89_9BACL</name>
<evidence type="ECO:0000256" key="4">
    <source>
        <dbReference type="ARBA" id="ARBA00022729"/>
    </source>
</evidence>
<dbReference type="PANTHER" id="PTHR35789">
    <property type="entry name" value="SPORE GERMINATION PROTEIN B3"/>
    <property type="match status" value="1"/>
</dbReference>
<comment type="subcellular location">
    <subcellularLocation>
        <location evidence="1">Membrane</location>
        <topology evidence="1">Lipid-anchor</topology>
    </subcellularLocation>
</comment>
<sequence>MRHIQRCALMVILSGLLLLTGCAPFVENNMIEELSPVIFWSLEDAGEGKLTISTLVPPLIRERKRILKLQVDLIKQGGKGFNLLYYRELKAGQLRILLIHEDLAKKGVVSLLNNLLTDPDISHRLYLVIVKGSFDDYINSQLLKQEKLDYFLYRMLKHYEKKNQGELTIVNLHHFMKKLYSPYSYPTLPVFKVNNENFTYEGTAFFKHDKLIANVKQADDQIIQLIGNNRYLKFLPIPELSVAVGHIRSKVDARINEDHSSMYMHVDLNGRIEEYRGNENILEPGQLAELNQEIKSYLEKQTTALLQKMQRWKVDPLQLGNVTRTPFSKGVPEQEWMDQWEKMKISVTYDLHFQPLTNVNP</sequence>
<gene>
    <name evidence="10" type="ORF">GNP93_14315</name>
</gene>
<evidence type="ECO:0000256" key="2">
    <source>
        <dbReference type="ARBA" id="ARBA00007886"/>
    </source>
</evidence>
<dbReference type="Pfam" id="PF05504">
    <property type="entry name" value="Spore_GerAC"/>
    <property type="match status" value="1"/>
</dbReference>
<proteinExistence type="inferred from homology"/>
<evidence type="ECO:0000259" key="9">
    <source>
        <dbReference type="Pfam" id="PF25198"/>
    </source>
</evidence>
<dbReference type="InterPro" id="IPR008844">
    <property type="entry name" value="Spore_GerAC-like"/>
</dbReference>
<accession>A0A7X3CU89</accession>
<feature type="domain" description="Spore germination protein N-terminal" evidence="9">
    <location>
        <begin position="32"/>
        <end position="192"/>
    </location>
</feature>
<dbReference type="Proteomes" id="UP000450917">
    <property type="component" value="Unassembled WGS sequence"/>
</dbReference>
<reference evidence="10 11" key="1">
    <citation type="submission" date="2019-11" db="EMBL/GenBank/DDBJ databases">
        <title>Draft genome sequences of five Paenibacillus species of dairy origin.</title>
        <authorList>
            <person name="Olajide A.M."/>
            <person name="Chen S."/>
            <person name="Lapointe G."/>
        </authorList>
    </citation>
    <scope>NUCLEOTIDE SEQUENCE [LARGE SCALE GENOMIC DNA]</scope>
    <source>
        <strain evidence="10 11">2CS3</strain>
    </source>
</reference>
<keyword evidence="4" id="KW-0732">Signal</keyword>
<keyword evidence="11" id="KW-1185">Reference proteome</keyword>
<evidence type="ECO:0000313" key="10">
    <source>
        <dbReference type="EMBL" id="MUG71844.1"/>
    </source>
</evidence>
<dbReference type="InterPro" id="IPR057336">
    <property type="entry name" value="GerAC_N"/>
</dbReference>
<dbReference type="GO" id="GO:0016020">
    <property type="term" value="C:membrane"/>
    <property type="evidence" value="ECO:0007669"/>
    <property type="project" value="UniProtKB-SubCell"/>
</dbReference>
<dbReference type="InterPro" id="IPR038501">
    <property type="entry name" value="Spore_GerAC_C_sf"/>
</dbReference>
<keyword evidence="6" id="KW-0564">Palmitate</keyword>
<evidence type="ECO:0000313" key="11">
    <source>
        <dbReference type="Proteomes" id="UP000450917"/>
    </source>
</evidence>
<evidence type="ECO:0000259" key="8">
    <source>
        <dbReference type="Pfam" id="PF05504"/>
    </source>
</evidence>
<feature type="domain" description="Spore germination GerAC-like C-terminal" evidence="8">
    <location>
        <begin position="201"/>
        <end position="351"/>
    </location>
</feature>
<evidence type="ECO:0000256" key="7">
    <source>
        <dbReference type="ARBA" id="ARBA00023288"/>
    </source>
</evidence>
<keyword evidence="5" id="KW-0472">Membrane</keyword>
<dbReference type="EMBL" id="WNZX01000011">
    <property type="protein sequence ID" value="MUG71844.1"/>
    <property type="molecule type" value="Genomic_DNA"/>
</dbReference>
<evidence type="ECO:0000256" key="6">
    <source>
        <dbReference type="ARBA" id="ARBA00023139"/>
    </source>
</evidence>
<dbReference type="GO" id="GO:0009847">
    <property type="term" value="P:spore germination"/>
    <property type="evidence" value="ECO:0007669"/>
    <property type="project" value="InterPro"/>
</dbReference>
<dbReference type="Pfam" id="PF25198">
    <property type="entry name" value="Spore_GerAC_N"/>
    <property type="match status" value="1"/>
</dbReference>
<comment type="similarity">
    <text evidence="2">Belongs to the GerABKC lipoprotein family.</text>
</comment>
<organism evidence="10 11">
    <name type="scientific">Paenibacillus validus</name>
    <dbReference type="NCBI Taxonomy" id="44253"/>
    <lineage>
        <taxon>Bacteria</taxon>
        <taxon>Bacillati</taxon>
        <taxon>Bacillota</taxon>
        <taxon>Bacilli</taxon>
        <taxon>Bacillales</taxon>
        <taxon>Paenibacillaceae</taxon>
        <taxon>Paenibacillus</taxon>
    </lineage>
</organism>
<dbReference type="InterPro" id="IPR046953">
    <property type="entry name" value="Spore_GerAC-like_C"/>
</dbReference>
<evidence type="ECO:0000256" key="5">
    <source>
        <dbReference type="ARBA" id="ARBA00023136"/>
    </source>
</evidence>
<dbReference type="PANTHER" id="PTHR35789:SF1">
    <property type="entry name" value="SPORE GERMINATION PROTEIN B3"/>
    <property type="match status" value="1"/>
</dbReference>
<evidence type="ECO:0000256" key="1">
    <source>
        <dbReference type="ARBA" id="ARBA00004635"/>
    </source>
</evidence>
<comment type="caution">
    <text evidence="10">The sequence shown here is derived from an EMBL/GenBank/DDBJ whole genome shotgun (WGS) entry which is preliminary data.</text>
</comment>
<dbReference type="Gene3D" id="3.30.300.210">
    <property type="entry name" value="Nutrient germinant receptor protein C, domain 3"/>
    <property type="match status" value="1"/>
</dbReference>
<keyword evidence="7" id="KW-0449">Lipoprotein</keyword>
<evidence type="ECO:0000256" key="3">
    <source>
        <dbReference type="ARBA" id="ARBA00022544"/>
    </source>
</evidence>
<keyword evidence="3" id="KW-0309">Germination</keyword>